<evidence type="ECO:0000256" key="5">
    <source>
        <dbReference type="ARBA" id="ARBA00023242"/>
    </source>
</evidence>
<dbReference type="Proteomes" id="UP000597762">
    <property type="component" value="Unassembled WGS sequence"/>
</dbReference>
<comment type="caution">
    <text evidence="8">The sequence shown here is derived from an EMBL/GenBank/DDBJ whole genome shotgun (WGS) entry which is preliminary data.</text>
</comment>
<dbReference type="PROSITE" id="PS51257">
    <property type="entry name" value="PROKAR_LIPOPROTEIN"/>
    <property type="match status" value="1"/>
</dbReference>
<name>A0A812CTJ9_ACAPH</name>
<dbReference type="OrthoDB" id="9978016at2759"/>
<dbReference type="InterPro" id="IPR056192">
    <property type="entry name" value="bHLH_NPAS4"/>
</dbReference>
<reference evidence="8" key="1">
    <citation type="submission" date="2021-01" db="EMBL/GenBank/DDBJ databases">
        <authorList>
            <person name="Li R."/>
            <person name="Bekaert M."/>
        </authorList>
    </citation>
    <scope>NUCLEOTIDE SEQUENCE</scope>
    <source>
        <strain evidence="8">Farmed</strain>
    </source>
</reference>
<organism evidence="8 9">
    <name type="scientific">Acanthosepion pharaonis</name>
    <name type="common">Pharaoh cuttlefish</name>
    <name type="synonym">Sepia pharaonis</name>
    <dbReference type="NCBI Taxonomy" id="158019"/>
    <lineage>
        <taxon>Eukaryota</taxon>
        <taxon>Metazoa</taxon>
        <taxon>Spiralia</taxon>
        <taxon>Lophotrochozoa</taxon>
        <taxon>Mollusca</taxon>
        <taxon>Cephalopoda</taxon>
        <taxon>Coleoidea</taxon>
        <taxon>Decapodiformes</taxon>
        <taxon>Sepiida</taxon>
        <taxon>Sepiina</taxon>
        <taxon>Sepiidae</taxon>
        <taxon>Acanthosepion</taxon>
    </lineage>
</organism>
<feature type="compositionally biased region" description="Basic residues" evidence="6">
    <location>
        <begin position="650"/>
        <end position="660"/>
    </location>
</feature>
<sequence length="987" mass="108919">MRDLLPLAETARQRLSQLQIMSLSCVYIRKCNIMTRWFGTTNVPTDNPFDFSKDGKLVYISENVTEYLGHSMVDMKTQGDSLFDIIDKRDHITVQAQLMRGGTDVAPGQPLAFFCRMNMSRSVKRQSGFGDVKTMHVRGHFVSVPDPERGGEQLVFASFCYPLITIDSKDTLLLSDTMIFKSAHRLDMTFLEISHSGEFHLGVSSEEMVSKSWYSILHPEDIWEGQTKHIQLIKSRHEMGCMLTVRMLVYGGQFIWVNIVMHVRQALANSDDPVVVCVNQVISEDEACQLRGPAYGYPTPCAAQLSPMDMLPPSAAYYPMMQQEELLTSHMQQFYDDPVTHAYALSMERERHHHHHHQQQQPHPSAYGAPPNIYAKMTPVGSRCYTGSVVNVPSASSGHPPPSLPPAPPLPMMDGAVACYQHVDPPSNSGNGASALNSNNSGNGNTSNTANISNNNDGHLFLAAGGKLGSATTVGTYSGHLILGGGYHYTNSSSSSSSPPAGYPMSSADSSSSCMYGPTQCLTSTPYHNPVIPCEQNKLKQLDMKTLSYYLWHSPTEVDIKPQVSVLPEGILTPEPSPSSSPDLVFQNFLNISASLSVAGTTAIVADTDSGGVLDREDITLQPKQKRKMSISSGDEINCTAKDSEACVQHQHHQSNHRKQSSQSSHHPQRYLFQLHHQHTNQLDHPHSTGSGRNLSHHTHIKESSTANHISVIQNPFQQRRMGELPVIDPTTVESFFDEIATKRKQLSKIKLPSLKRKLPDLTVEELENILSASLSRSSTTFSQSSFDQRLSELALLSSEFNTEKSLPLQVKTELTNVLSACRQTSTTNTSVTTSVSTSPASLASPSPPLNTAETTTVFMLANKREVIKRECSLPCRHSNTPVSSANSPVFATDINHASKNDPTILPSYMNSPESMNDEESKSGNSTDVNIDKADSENFSHDMMESPNWQENSPAEISSDIEEWLEQIIKPWQQSNGATRDNFDDLR</sequence>
<dbReference type="SUPFAM" id="SSF55785">
    <property type="entry name" value="PYP-like sensor domain (PAS domain)"/>
    <property type="match status" value="1"/>
</dbReference>
<dbReference type="PANTHER" id="PTHR23043">
    <property type="entry name" value="HYPOXIA-INDUCIBLE FACTOR 1 ALPHA"/>
    <property type="match status" value="1"/>
</dbReference>
<evidence type="ECO:0000313" key="9">
    <source>
        <dbReference type="Proteomes" id="UP000597762"/>
    </source>
</evidence>
<dbReference type="PANTHER" id="PTHR23043:SF39">
    <property type="entry name" value="DYSFUSION, ISOFORM D"/>
    <property type="match status" value="1"/>
</dbReference>
<feature type="domain" description="PAS" evidence="7">
    <location>
        <begin position="168"/>
        <end position="234"/>
    </location>
</feature>
<feature type="region of interest" description="Disordered" evidence="6">
    <location>
        <begin position="349"/>
        <end position="371"/>
    </location>
</feature>
<evidence type="ECO:0000256" key="2">
    <source>
        <dbReference type="ARBA" id="ARBA00023015"/>
    </source>
</evidence>
<dbReference type="EMBL" id="CAHIKZ030001874">
    <property type="protein sequence ID" value="CAE1276216.1"/>
    <property type="molecule type" value="Genomic_DNA"/>
</dbReference>
<evidence type="ECO:0000256" key="1">
    <source>
        <dbReference type="ARBA" id="ARBA00004123"/>
    </source>
</evidence>
<dbReference type="CDD" id="cd00130">
    <property type="entry name" value="PAS"/>
    <property type="match status" value="1"/>
</dbReference>
<keyword evidence="9" id="KW-1185">Reference proteome</keyword>
<dbReference type="GO" id="GO:0000981">
    <property type="term" value="F:DNA-binding transcription factor activity, RNA polymerase II-specific"/>
    <property type="evidence" value="ECO:0007669"/>
    <property type="project" value="TreeGrafter"/>
</dbReference>
<gene>
    <name evidence="8" type="ORF">SPHA_39889</name>
</gene>
<feature type="domain" description="PAS" evidence="7">
    <location>
        <begin position="35"/>
        <end position="103"/>
    </location>
</feature>
<feature type="region of interest" description="Disordered" evidence="6">
    <location>
        <begin position="420"/>
        <end position="451"/>
    </location>
</feature>
<accession>A0A812CTJ9</accession>
<evidence type="ECO:0000256" key="3">
    <source>
        <dbReference type="ARBA" id="ARBA00023125"/>
    </source>
</evidence>
<dbReference type="Gene3D" id="3.30.450.20">
    <property type="entry name" value="PAS domain"/>
    <property type="match status" value="2"/>
</dbReference>
<feature type="region of interest" description="Disordered" evidence="6">
    <location>
        <begin position="938"/>
        <end position="957"/>
    </location>
</feature>
<keyword evidence="3" id="KW-0238">DNA-binding</keyword>
<feature type="region of interest" description="Disordered" evidence="6">
    <location>
        <begin position="645"/>
        <end position="667"/>
    </location>
</feature>
<feature type="region of interest" description="Disordered" evidence="6">
    <location>
        <begin position="826"/>
        <end position="850"/>
    </location>
</feature>
<dbReference type="InterPro" id="IPR000014">
    <property type="entry name" value="PAS"/>
</dbReference>
<evidence type="ECO:0000259" key="7">
    <source>
        <dbReference type="SMART" id="SM00091"/>
    </source>
</evidence>
<feature type="compositionally biased region" description="Low complexity" evidence="6">
    <location>
        <begin position="826"/>
        <end position="845"/>
    </location>
</feature>
<feature type="region of interest" description="Disordered" evidence="6">
    <location>
        <begin position="911"/>
        <end position="933"/>
    </location>
</feature>
<protein>
    <recommendedName>
        <fullName evidence="7">PAS domain-containing protein</fullName>
    </recommendedName>
</protein>
<comment type="subcellular location">
    <subcellularLocation>
        <location evidence="1">Nucleus</location>
    </subcellularLocation>
</comment>
<evidence type="ECO:0000313" key="8">
    <source>
        <dbReference type="EMBL" id="CAE1276216.1"/>
    </source>
</evidence>
<evidence type="ECO:0000256" key="4">
    <source>
        <dbReference type="ARBA" id="ARBA00023163"/>
    </source>
</evidence>
<dbReference type="GO" id="GO:0005634">
    <property type="term" value="C:nucleus"/>
    <property type="evidence" value="ECO:0007669"/>
    <property type="project" value="UniProtKB-SubCell"/>
</dbReference>
<dbReference type="InterPro" id="IPR035965">
    <property type="entry name" value="PAS-like_dom_sf"/>
</dbReference>
<evidence type="ECO:0000256" key="6">
    <source>
        <dbReference type="SAM" id="MobiDB-lite"/>
    </source>
</evidence>
<keyword evidence="4" id="KW-0804">Transcription</keyword>
<keyword evidence="5" id="KW-0539">Nucleus</keyword>
<proteinExistence type="predicted"/>
<feature type="compositionally biased region" description="Low complexity" evidence="6">
    <location>
        <begin position="427"/>
        <end position="451"/>
    </location>
</feature>
<dbReference type="Pfam" id="PF23183">
    <property type="entry name" value="bHLH_NPAS4"/>
    <property type="match status" value="1"/>
</dbReference>
<dbReference type="AlphaFoldDB" id="A0A812CTJ9"/>
<dbReference type="SMART" id="SM00091">
    <property type="entry name" value="PAS"/>
    <property type="match status" value="2"/>
</dbReference>
<dbReference type="Pfam" id="PF14598">
    <property type="entry name" value="PAS_11"/>
    <property type="match status" value="1"/>
</dbReference>
<feature type="compositionally biased region" description="Polar residues" evidence="6">
    <location>
        <begin position="947"/>
        <end position="956"/>
    </location>
</feature>
<keyword evidence="2" id="KW-0805">Transcription regulation</keyword>
<dbReference type="GO" id="GO:0000977">
    <property type="term" value="F:RNA polymerase II transcription regulatory region sequence-specific DNA binding"/>
    <property type="evidence" value="ECO:0007669"/>
    <property type="project" value="TreeGrafter"/>
</dbReference>